<feature type="transmembrane region" description="Helical" evidence="1">
    <location>
        <begin position="70"/>
        <end position="103"/>
    </location>
</feature>
<dbReference type="HOGENOM" id="CLU_1412722_0_0_0"/>
<feature type="transmembrane region" description="Helical" evidence="1">
    <location>
        <begin position="166"/>
        <end position="186"/>
    </location>
</feature>
<name>A0A0S6VW67_9BACT</name>
<dbReference type="AlphaFoldDB" id="A0A0S6VW67"/>
<evidence type="ECO:0000313" key="2">
    <source>
        <dbReference type="EMBL" id="GAK49382.1"/>
    </source>
</evidence>
<accession>A0A0S6VW67</accession>
<keyword evidence="1" id="KW-0472">Membrane</keyword>
<gene>
    <name evidence="2" type="ORF">U14_00604</name>
</gene>
<feature type="transmembrane region" description="Helical" evidence="1">
    <location>
        <begin position="123"/>
        <end position="145"/>
    </location>
</feature>
<organism evidence="2">
    <name type="scientific">Candidatus Moduliflexus flocculans</name>
    <dbReference type="NCBI Taxonomy" id="1499966"/>
    <lineage>
        <taxon>Bacteria</taxon>
        <taxon>Candidatus Moduliflexota</taxon>
        <taxon>Candidatus Moduliflexia</taxon>
        <taxon>Candidatus Moduliflexales</taxon>
        <taxon>Candidatus Moduliflexaceae</taxon>
    </lineage>
</organism>
<reference evidence="2" key="1">
    <citation type="journal article" date="2015" name="PeerJ">
        <title>First genomic representation of candidate bacterial phylum KSB3 points to enhanced environmental sensing as a trigger of wastewater bulking.</title>
        <authorList>
            <person name="Sekiguchi Y."/>
            <person name="Ohashi A."/>
            <person name="Parks D.H."/>
            <person name="Yamauchi T."/>
            <person name="Tyson G.W."/>
            <person name="Hugenholtz P."/>
        </authorList>
    </citation>
    <scope>NUCLEOTIDE SEQUENCE [LARGE SCALE GENOMIC DNA]</scope>
</reference>
<feature type="transmembrane region" description="Helical" evidence="1">
    <location>
        <begin position="25"/>
        <end position="49"/>
    </location>
</feature>
<dbReference type="Proteomes" id="UP000030700">
    <property type="component" value="Unassembled WGS sequence"/>
</dbReference>
<keyword evidence="1" id="KW-1133">Transmembrane helix</keyword>
<evidence type="ECO:0000256" key="1">
    <source>
        <dbReference type="SAM" id="Phobius"/>
    </source>
</evidence>
<evidence type="ECO:0000313" key="3">
    <source>
        <dbReference type="Proteomes" id="UP000030700"/>
    </source>
</evidence>
<keyword evidence="3" id="KW-1185">Reference proteome</keyword>
<dbReference type="EMBL" id="DF820455">
    <property type="protein sequence ID" value="GAK49382.1"/>
    <property type="molecule type" value="Genomic_DNA"/>
</dbReference>
<proteinExistence type="predicted"/>
<keyword evidence="1" id="KW-0812">Transmembrane</keyword>
<dbReference type="STRING" id="1499966.U14_00604"/>
<protein>
    <submittedName>
        <fullName evidence="2">Uncharacterized protein</fullName>
    </submittedName>
</protein>
<sequence length="192" mass="20325">MPFSGISQQSLVGSVLSFPVKLLKWGWHTVVAILLFPIHLLQAIFNVTLKILHKLLPHIFMENVSQTSRLLGSLFLILLGGALFCVVVLGIIHIIAVSGATIFSDVDAGQAVLIAGKATLVTGGVFIILAAGGFLLSSLLSIIGITVYSSTKTALEIFEELTGSRLVLLAMFITAVVIFGIVFGILSGKLPL</sequence>